<evidence type="ECO:0000256" key="3">
    <source>
        <dbReference type="ARBA" id="ARBA00023315"/>
    </source>
</evidence>
<keyword evidence="2" id="KW-0808">Transferase</keyword>
<reference evidence="5" key="2">
    <citation type="submission" date="2016-04" db="EMBL/GenBank/DDBJ databases">
        <title>Complete Genome and Plasmid Sequences for Rhodococcus fascians D188 and Draft Sequences for Rhodococcus spp. Isolates PBTS 1 and PBTS 2.</title>
        <authorList>
            <person name="Stamer R."/>
            <person name="Vereecke D."/>
            <person name="Zhang Y."/>
            <person name="Schilkey F."/>
            <person name="Devitt N."/>
            <person name="Randall J."/>
        </authorList>
    </citation>
    <scope>NUCLEOTIDE SEQUENCE [LARGE SCALE GENOMIC DNA]</scope>
    <source>
        <strain evidence="5">PBTS2</strain>
    </source>
</reference>
<dbReference type="Proteomes" id="UP000076038">
    <property type="component" value="Chromosome"/>
</dbReference>
<dbReference type="PANTHER" id="PTHR18919">
    <property type="entry name" value="ACETYL-COA C-ACYLTRANSFERASE"/>
    <property type="match status" value="1"/>
</dbReference>
<reference evidence="4 5" key="1">
    <citation type="journal article" date="2016" name="Genome Announc.">
        <title>Complete Genome and Plasmid Sequences for Rhodococcus fascians D188 and Draft Sequences for Rhodococcus Isolates PBTS 1 and PBTS 2.</title>
        <authorList>
            <person name="Stamler R.A."/>
            <person name="Vereecke D."/>
            <person name="Zhang Y."/>
            <person name="Schilkey F."/>
            <person name="Devitt N."/>
            <person name="Randall J.J."/>
        </authorList>
    </citation>
    <scope>NUCLEOTIDE SEQUENCE [LARGE SCALE GENOMIC DNA]</scope>
    <source>
        <strain evidence="4 5">PBTS2</strain>
    </source>
</reference>
<evidence type="ECO:0008006" key="6">
    <source>
        <dbReference type="Google" id="ProtNLM"/>
    </source>
</evidence>
<dbReference type="EMBL" id="CP015220">
    <property type="protein sequence ID" value="AMY22539.1"/>
    <property type="molecule type" value="Genomic_DNA"/>
</dbReference>
<dbReference type="RefSeq" id="WP_048317087.1">
    <property type="nucleotide sequence ID" value="NZ_CP015220.1"/>
</dbReference>
<dbReference type="PANTHER" id="PTHR18919:SF139">
    <property type="entry name" value="THIOLASE-LIKE PROTEIN TYPE 1 ADDITIONAL C-TERMINAL DOMAIN-CONTAINING PROTEIN"/>
    <property type="match status" value="1"/>
</dbReference>
<name>A0A143QHY9_RHOFA</name>
<dbReference type="AlphaFoldDB" id="A0A143QHY9"/>
<evidence type="ECO:0000256" key="2">
    <source>
        <dbReference type="ARBA" id="ARBA00022679"/>
    </source>
</evidence>
<evidence type="ECO:0000313" key="4">
    <source>
        <dbReference type="EMBL" id="AMY22539.1"/>
    </source>
</evidence>
<dbReference type="Gene3D" id="3.40.47.10">
    <property type="match status" value="1"/>
</dbReference>
<protein>
    <recommendedName>
        <fullName evidence="6">Acetyl-CoA acetyltransferase</fullName>
    </recommendedName>
</protein>
<evidence type="ECO:0000256" key="1">
    <source>
        <dbReference type="ARBA" id="ARBA00010982"/>
    </source>
</evidence>
<gene>
    <name evidence="4" type="ORF">A3Q41_01228</name>
</gene>
<evidence type="ECO:0000313" key="5">
    <source>
        <dbReference type="Proteomes" id="UP000076038"/>
    </source>
</evidence>
<comment type="similarity">
    <text evidence="1">Belongs to the thiolase-like superfamily. Thiolase family.</text>
</comment>
<keyword evidence="3" id="KW-0012">Acyltransferase</keyword>
<keyword evidence="5" id="KW-1185">Reference proteome</keyword>
<accession>A0A143QHY9</accession>
<proteinExistence type="inferred from homology"/>
<dbReference type="GO" id="GO:0016746">
    <property type="term" value="F:acyltransferase activity"/>
    <property type="evidence" value="ECO:0007669"/>
    <property type="project" value="UniProtKB-KW"/>
</dbReference>
<sequence length="511" mass="54250">MSSVRHEASTVDPRRVPVIVAIGETSGRGEPMGAEPMELITRAATEALRDSPTSEPWIRRADSITFCHIASWAYASPAAALARRFGAAPTDVFDAPIGGQWPARLLDRAASRIASGESTVAVIAGGEAQASMGALVKAGREPVRDGGWTADPGGPPTFDLDQLGSAAMQEAGLITPVRIYPLFESRFRFEAGLDPESRLAECSDLYAEFSVVAQKNPYSWNGRVRTAADIGTPSPKNRIVCEPYPLSMNAMPFVDQAACIVVTSLAEARERGVPEGDIVFVWGGAGAEDSVDILDRSDFGRSPAMEDAMDRALRAAEIGVEQLDVVDVYSCFPIVPTLATRHLGTPKSLVPTVTGGHSSFGGPLSSHSLHSITASVREIRGGKNCALVHANGGYMTYHHSVLLGGDQHPLGYVGNPEPAVLTPDPPPRAPVQDGTLVVETVSVEHSRQQEPNQAFLVARDERGRRVAAQTAPGDTASACALSLYRTDPAREIIGTTVTVDTIEGNIRVRSS</sequence>
<organism evidence="4 5">
    <name type="scientific">Rhodococcoides fascians</name>
    <name type="common">Rhodococcus fascians</name>
    <dbReference type="NCBI Taxonomy" id="1828"/>
    <lineage>
        <taxon>Bacteria</taxon>
        <taxon>Bacillati</taxon>
        <taxon>Actinomycetota</taxon>
        <taxon>Actinomycetes</taxon>
        <taxon>Mycobacteriales</taxon>
        <taxon>Nocardiaceae</taxon>
        <taxon>Rhodococcoides</taxon>
    </lineage>
</organism>
<dbReference type="Gene3D" id="2.40.50.840">
    <property type="match status" value="1"/>
</dbReference>
<dbReference type="InterPro" id="IPR016039">
    <property type="entry name" value="Thiolase-like"/>
</dbReference>
<dbReference type="KEGG" id="rhs:A3Q41_01228"/>
<dbReference type="PATRIC" id="fig|1653479.3.peg.1244"/>
<dbReference type="SUPFAM" id="SSF53901">
    <property type="entry name" value="Thiolase-like"/>
    <property type="match status" value="1"/>
</dbReference>